<gene>
    <name evidence="1" type="ORF">LX99_03552</name>
</gene>
<proteinExistence type="predicted"/>
<dbReference type="EMBL" id="QGHA01000007">
    <property type="protein sequence ID" value="PWK75821.1"/>
    <property type="molecule type" value="Genomic_DNA"/>
</dbReference>
<evidence type="ECO:0000313" key="1">
    <source>
        <dbReference type="EMBL" id="PWK75821.1"/>
    </source>
</evidence>
<organism evidence="1 2">
    <name type="scientific">Mucilaginibacter oryzae</name>
    <dbReference type="NCBI Taxonomy" id="468058"/>
    <lineage>
        <taxon>Bacteria</taxon>
        <taxon>Pseudomonadati</taxon>
        <taxon>Bacteroidota</taxon>
        <taxon>Sphingobacteriia</taxon>
        <taxon>Sphingobacteriales</taxon>
        <taxon>Sphingobacteriaceae</taxon>
        <taxon>Mucilaginibacter</taxon>
    </lineage>
</organism>
<evidence type="ECO:0000313" key="2">
    <source>
        <dbReference type="Proteomes" id="UP000245678"/>
    </source>
</evidence>
<dbReference type="Proteomes" id="UP000245678">
    <property type="component" value="Unassembled WGS sequence"/>
</dbReference>
<comment type="caution">
    <text evidence="1">The sequence shown here is derived from an EMBL/GenBank/DDBJ whole genome shotgun (WGS) entry which is preliminary data.</text>
</comment>
<reference evidence="1 2" key="1">
    <citation type="submission" date="2018-05" db="EMBL/GenBank/DDBJ databases">
        <title>Genomic Encyclopedia of Archaeal and Bacterial Type Strains, Phase II (KMG-II): from individual species to whole genera.</title>
        <authorList>
            <person name="Goeker M."/>
        </authorList>
    </citation>
    <scope>NUCLEOTIDE SEQUENCE [LARGE SCALE GENOMIC DNA]</scope>
    <source>
        <strain evidence="1 2">DSM 19975</strain>
    </source>
</reference>
<name>A0A316H786_9SPHI</name>
<dbReference type="AlphaFoldDB" id="A0A316H786"/>
<accession>A0A316H786</accession>
<dbReference type="RefSeq" id="WP_109609064.1">
    <property type="nucleotide sequence ID" value="NZ_QGHA01000007.1"/>
</dbReference>
<sequence length="298" mass="34531">MAIDGVKIIDSDLAHDTYWGFMDLYDSQIDFEFIEHQFPLREFDDFDEVDNEIYVTVCAHAYWETGMLTPEKLLLVKAVIEKGAGVALWAENSDKEGKARKRELENFWKKISQKNLKIRRPKTYRKITNLHFQPDTALAFQLANGSYRAIICIDVIQHRGRCNYAFARTTYNDSRKPTVADILEIDVIGRRMGTGYDQQKTREMQPGVEKVWSFEYEGGNCNYFFGIAQFIIEHKKLLLFTGKFQNIGSLKIISGLKMAGSTSVISCFEEMENEFADQEKNIKIFGEKKYPVKILYED</sequence>
<keyword evidence="2" id="KW-1185">Reference proteome</keyword>
<protein>
    <submittedName>
        <fullName evidence="1">Uncharacterized protein</fullName>
    </submittedName>
</protein>